<accession>A0A1L6TD44</accession>
<dbReference type="CDD" id="cd09916">
    <property type="entry name" value="CpxP_like"/>
    <property type="match status" value="1"/>
</dbReference>
<dbReference type="InterPro" id="IPR012899">
    <property type="entry name" value="LTXXQ"/>
</dbReference>
<evidence type="ECO:0000256" key="4">
    <source>
        <dbReference type="ARBA" id="ARBA00022764"/>
    </source>
</evidence>
<dbReference type="PANTHER" id="PTHR38102:SF1">
    <property type="entry name" value="PERIPLASMIC CHAPERONE SPY"/>
    <property type="match status" value="1"/>
</dbReference>
<dbReference type="EMBL" id="CP012508">
    <property type="protein sequence ID" value="ALB23323.1"/>
    <property type="molecule type" value="Genomic_DNA"/>
</dbReference>
<comment type="subcellular location">
    <subcellularLocation>
        <location evidence="1">Periplasm</location>
    </subcellularLocation>
</comment>
<dbReference type="RefSeq" id="WP_027242875.1">
    <property type="nucleotide sequence ID" value="NZ_CP012508.1"/>
</dbReference>
<proteinExistence type="inferred from homology"/>
<dbReference type="Proteomes" id="UP000029558">
    <property type="component" value="Chromosome"/>
</dbReference>
<evidence type="ECO:0000256" key="1">
    <source>
        <dbReference type="ARBA" id="ARBA00004418"/>
    </source>
</evidence>
<dbReference type="GO" id="GO:0030288">
    <property type="term" value="C:outer membrane-bounded periplasmic space"/>
    <property type="evidence" value="ECO:0007669"/>
    <property type="project" value="TreeGrafter"/>
</dbReference>
<dbReference type="InterPro" id="IPR052211">
    <property type="entry name" value="Cpx_auxiliary_protein"/>
</dbReference>
<dbReference type="Gene3D" id="1.20.120.1490">
    <property type="match status" value="1"/>
</dbReference>
<evidence type="ECO:0000256" key="7">
    <source>
        <dbReference type="ARBA" id="ARBA00045001"/>
    </source>
</evidence>
<name>A0A1L6TD44_PISSA</name>
<keyword evidence="4" id="KW-0574">Periplasm</keyword>
<dbReference type="Pfam" id="PF13801">
    <property type="entry name" value="Metal_resist"/>
    <property type="match status" value="1"/>
</dbReference>
<dbReference type="InterPro" id="IPR025961">
    <property type="entry name" value="Metal_resist"/>
</dbReference>
<evidence type="ECO:0000256" key="5">
    <source>
        <dbReference type="ARBA" id="ARBA00044945"/>
    </source>
</evidence>
<gene>
    <name evidence="8" type="ORF">KU39_2143</name>
</gene>
<protein>
    <recommendedName>
        <fullName evidence="6">Signaling pathway modulator ZraP</fullName>
    </recommendedName>
    <alternativeName>
        <fullName evidence="7">Zinc resistance-associated protein</fullName>
    </alternativeName>
</protein>
<dbReference type="PANTHER" id="PTHR38102">
    <property type="entry name" value="PERIPLASMIC CHAPERONE SPY"/>
    <property type="match status" value="1"/>
</dbReference>
<organism evidence="8 9">
    <name type="scientific">Piscirickettsia salmonis</name>
    <dbReference type="NCBI Taxonomy" id="1238"/>
    <lineage>
        <taxon>Bacteria</taxon>
        <taxon>Pseudomonadati</taxon>
        <taxon>Pseudomonadota</taxon>
        <taxon>Gammaproteobacteria</taxon>
        <taxon>Thiotrichales</taxon>
        <taxon>Piscirickettsiaceae</taxon>
        <taxon>Piscirickettsia</taxon>
    </lineage>
</organism>
<sequence length="163" mass="18243">MRALKKTAISLLLASSFVLPVASFAANNGNDGIVGPAAVNPPPPGKHKKIKAHGMPLKQFFQKLNLDPTQQKNVISILKDTRQSSQAEMKQLRQSRGQVRQLIMNDTYTPKKAQAILQKRSQLMDKVIENKVNAEARIYGVLTPAQKDKLKSHFEMLERLRAF</sequence>
<comment type="similarity">
    <text evidence="5">Belongs to the ZraP family.</text>
</comment>
<dbReference type="GO" id="GO:0051082">
    <property type="term" value="F:unfolded protein binding"/>
    <property type="evidence" value="ECO:0007669"/>
    <property type="project" value="TreeGrafter"/>
</dbReference>
<evidence type="ECO:0000256" key="6">
    <source>
        <dbReference type="ARBA" id="ARBA00044983"/>
    </source>
</evidence>
<dbReference type="AlphaFoldDB" id="A0A1L6TD44"/>
<reference evidence="8 9" key="1">
    <citation type="journal article" date="2014" name="Genome Announc.">
        <title>Comparative Genome Analysis of Two Isolates of the Fish Pathogen Piscirickettsia salmonis from Different Hosts Reveals Major Differences in Virulence-Associated Secretion Systems.</title>
        <authorList>
            <person name="Bohle H."/>
            <person name="Henriquez P."/>
            <person name="Grothusen H."/>
            <person name="Navas E."/>
            <person name="Sandoval A."/>
            <person name="Bustamante F."/>
            <person name="Bustos P."/>
            <person name="Mancilla M."/>
        </authorList>
    </citation>
    <scope>NUCLEOTIDE SEQUENCE [LARGE SCALE GENOMIC DNA]</scope>
    <source>
        <strain evidence="9">B1-32597</strain>
    </source>
</reference>
<evidence type="ECO:0000256" key="2">
    <source>
        <dbReference type="ARBA" id="ARBA00008441"/>
    </source>
</evidence>
<dbReference type="OrthoDB" id="9932347at2"/>
<keyword evidence="3" id="KW-0732">Signal</keyword>
<evidence type="ECO:0000313" key="8">
    <source>
        <dbReference type="EMBL" id="ALB23323.1"/>
    </source>
</evidence>
<evidence type="ECO:0000313" key="9">
    <source>
        <dbReference type="Proteomes" id="UP000029558"/>
    </source>
</evidence>
<evidence type="ECO:0000256" key="3">
    <source>
        <dbReference type="ARBA" id="ARBA00022729"/>
    </source>
</evidence>
<comment type="similarity">
    <text evidence="2">Belongs to the CpxP/Spy family.</text>
</comment>